<evidence type="ECO:0000313" key="11">
    <source>
        <dbReference type="Proteomes" id="UP000001542"/>
    </source>
</evidence>
<dbReference type="STRING" id="5722.A2G8K3"/>
<sequence>MSGLPPSPDGLPPPPGVSGLLPPPGGILPPPPNNSLPPPPNSGLPPPPSSGLPPPPNNGLPPPPNGGLPPPPGGGLPPPPGTGFPPPPPMNSNMIYTESTTTMKTMPGGLPPPPPSSGLPPPPMDSGFGSQRFVQQAPLGTQLPEPGVMPPPSAHGMMPPPPAAGFQSGMMPPPPAQGTIAMQQNQMNFQSGMMAGPPPPAPNPMAFQSGMMATPNSMAFQSGMMATPNSMAFQSGMMATPNSMAFQSGMMATPNSMAFQSGMISTPPPKTQAPKQTGSPFRADEGPETSLLKTCRVCSKTCKDKFLYAFGNCYCPDCFKCSKCNKVLTPPECIIHKESPLCLKCAKINGKLNRCYVCSDFLEDTDQIISLRELGHAIHKDCLRCFECTTKLTEENYQVVMNEVCCLKCKQIANQRKCKKCDKPILGRYVNDRTHNFHVKCFNCYECEKTLKGKNFVVHHNRYYCPEQGIRYLKSCAYCKNEIALHDITKIRWHNKFYHKRCFCCRICGKILDTRDALCCHNRPHCKRCYEQRVKEGDVTESGRTPSNRDHRHKPEVSIQQRERFMRKFGDDTWNPPRYANQVEEQKEESSEEESSKHGSHHHSSGSAHSSHRGHESGHHHDTSDESSDSNSSSDSTS</sequence>
<dbReference type="SUPFAM" id="SSF57716">
    <property type="entry name" value="Glucocorticoid receptor-like (DNA-binding domain)"/>
    <property type="match status" value="2"/>
</dbReference>
<dbReference type="Pfam" id="PF00412">
    <property type="entry name" value="LIM"/>
    <property type="match status" value="2"/>
</dbReference>
<proteinExistence type="predicted"/>
<feature type="compositionally biased region" description="Polar residues" evidence="7">
    <location>
        <begin position="94"/>
        <end position="104"/>
    </location>
</feature>
<feature type="region of interest" description="Disordered" evidence="7">
    <location>
        <begin position="266"/>
        <end position="285"/>
    </location>
</feature>
<feature type="domain" description="C2H2-type" evidence="9">
    <location>
        <begin position="503"/>
        <end position="525"/>
    </location>
</feature>
<dbReference type="GO" id="GO:0008270">
    <property type="term" value="F:zinc ion binding"/>
    <property type="evidence" value="ECO:0007669"/>
    <property type="project" value="UniProtKB-KW"/>
</dbReference>
<evidence type="ECO:0000256" key="6">
    <source>
        <dbReference type="PROSITE-ProRule" id="PRU00125"/>
    </source>
</evidence>
<evidence type="ECO:0000313" key="10">
    <source>
        <dbReference type="EMBL" id="EAX86513.1"/>
    </source>
</evidence>
<organism evidence="10 11">
    <name type="scientific">Trichomonas vaginalis (strain ATCC PRA-98 / G3)</name>
    <dbReference type="NCBI Taxonomy" id="412133"/>
    <lineage>
        <taxon>Eukaryota</taxon>
        <taxon>Metamonada</taxon>
        <taxon>Parabasalia</taxon>
        <taxon>Trichomonadida</taxon>
        <taxon>Trichomonadidae</taxon>
        <taxon>Trichomonas</taxon>
    </lineage>
</organism>
<dbReference type="SMART" id="SM00132">
    <property type="entry name" value="LIM"/>
    <property type="match status" value="4"/>
</dbReference>
<keyword evidence="2" id="KW-0677">Repeat</keyword>
<evidence type="ECO:0000256" key="1">
    <source>
        <dbReference type="ARBA" id="ARBA00022723"/>
    </source>
</evidence>
<feature type="compositionally biased region" description="Low complexity" evidence="7">
    <location>
        <begin position="629"/>
        <end position="638"/>
    </location>
</feature>
<dbReference type="PANTHER" id="PTHR24212:SF8">
    <property type="entry name" value="LIM ZINC FINGER DOMAIN CONTAINING PROTEIN"/>
    <property type="match status" value="1"/>
</dbReference>
<feature type="compositionally biased region" description="Basic and acidic residues" evidence="7">
    <location>
        <begin position="547"/>
        <end position="571"/>
    </location>
</feature>
<evidence type="ECO:0000259" key="9">
    <source>
        <dbReference type="PROSITE" id="PS50157"/>
    </source>
</evidence>
<dbReference type="InterPro" id="IPR013087">
    <property type="entry name" value="Znf_C2H2_type"/>
</dbReference>
<evidence type="ECO:0000256" key="2">
    <source>
        <dbReference type="ARBA" id="ARBA00022737"/>
    </source>
</evidence>
<dbReference type="OrthoDB" id="274660at2759"/>
<feature type="region of interest" description="Disordered" evidence="7">
    <location>
        <begin position="1"/>
        <end position="127"/>
    </location>
</feature>
<dbReference type="Proteomes" id="UP000001542">
    <property type="component" value="Unassembled WGS sequence"/>
</dbReference>
<accession>A2G8K3</accession>
<dbReference type="VEuPathDB" id="TrichDB:TVAG_274130"/>
<keyword evidence="11" id="KW-1185">Reference proteome</keyword>
<dbReference type="PROSITE" id="PS00028">
    <property type="entry name" value="ZINC_FINGER_C2H2_1"/>
    <property type="match status" value="1"/>
</dbReference>
<keyword evidence="3 6" id="KW-0862">Zinc</keyword>
<feature type="domain" description="LIM zinc-binding" evidence="8">
    <location>
        <begin position="293"/>
        <end position="352"/>
    </location>
</feature>
<feature type="domain" description="LIM zinc-binding" evidence="8">
    <location>
        <begin position="474"/>
        <end position="536"/>
    </location>
</feature>
<dbReference type="Gene3D" id="2.10.110.10">
    <property type="entry name" value="Cysteine Rich Protein"/>
    <property type="match status" value="4"/>
</dbReference>
<feature type="compositionally biased region" description="Pro residues" evidence="7">
    <location>
        <begin position="109"/>
        <end position="124"/>
    </location>
</feature>
<protein>
    <submittedName>
        <fullName evidence="10">LIM domain containing protein</fullName>
    </submittedName>
</protein>
<dbReference type="KEGG" id="tva:4744158"/>
<evidence type="ECO:0000256" key="4">
    <source>
        <dbReference type="ARBA" id="ARBA00023038"/>
    </source>
</evidence>
<dbReference type="PROSITE" id="PS50023">
    <property type="entry name" value="LIM_DOMAIN_2"/>
    <property type="match status" value="3"/>
</dbReference>
<dbReference type="InterPro" id="IPR001781">
    <property type="entry name" value="Znf_LIM"/>
</dbReference>
<gene>
    <name evidence="10" type="ORF">TVAG_274130</name>
</gene>
<dbReference type="eggNOG" id="KOG1701">
    <property type="taxonomic scope" value="Eukaryota"/>
</dbReference>
<evidence type="ECO:0000256" key="7">
    <source>
        <dbReference type="SAM" id="MobiDB-lite"/>
    </source>
</evidence>
<dbReference type="PROSITE" id="PS00478">
    <property type="entry name" value="LIM_DOMAIN_1"/>
    <property type="match status" value="2"/>
</dbReference>
<dbReference type="PROSITE" id="PS50157">
    <property type="entry name" value="ZINC_FINGER_C2H2_2"/>
    <property type="match status" value="1"/>
</dbReference>
<dbReference type="AlphaFoldDB" id="A2G8K3"/>
<dbReference type="EMBL" id="DS114629">
    <property type="protein sequence ID" value="EAX86513.1"/>
    <property type="molecule type" value="Genomic_DNA"/>
</dbReference>
<evidence type="ECO:0000256" key="3">
    <source>
        <dbReference type="ARBA" id="ARBA00022833"/>
    </source>
</evidence>
<dbReference type="VEuPathDB" id="TrichDB:TVAGG3_0984610"/>
<feature type="region of interest" description="Disordered" evidence="7">
    <location>
        <begin position="537"/>
        <end position="638"/>
    </location>
</feature>
<dbReference type="RefSeq" id="XP_001299443.1">
    <property type="nucleotide sequence ID" value="XM_001299442.1"/>
</dbReference>
<feature type="compositionally biased region" description="Pro residues" evidence="7">
    <location>
        <begin position="1"/>
        <end position="90"/>
    </location>
</feature>
<reference evidence="10" key="2">
    <citation type="journal article" date="2007" name="Science">
        <title>Draft genome sequence of the sexually transmitted pathogen Trichomonas vaginalis.</title>
        <authorList>
            <person name="Carlton J.M."/>
            <person name="Hirt R.P."/>
            <person name="Silva J.C."/>
            <person name="Delcher A.L."/>
            <person name="Schatz M."/>
            <person name="Zhao Q."/>
            <person name="Wortman J.R."/>
            <person name="Bidwell S.L."/>
            <person name="Alsmark U.C.M."/>
            <person name="Besteiro S."/>
            <person name="Sicheritz-Ponten T."/>
            <person name="Noel C.J."/>
            <person name="Dacks J.B."/>
            <person name="Foster P.G."/>
            <person name="Simillion C."/>
            <person name="Van de Peer Y."/>
            <person name="Miranda-Saavedra D."/>
            <person name="Barton G.J."/>
            <person name="Westrop G.D."/>
            <person name="Mueller S."/>
            <person name="Dessi D."/>
            <person name="Fiori P.L."/>
            <person name="Ren Q."/>
            <person name="Paulsen I."/>
            <person name="Zhang H."/>
            <person name="Bastida-Corcuera F.D."/>
            <person name="Simoes-Barbosa A."/>
            <person name="Brown M.T."/>
            <person name="Hayes R.D."/>
            <person name="Mukherjee M."/>
            <person name="Okumura C.Y."/>
            <person name="Schneider R."/>
            <person name="Smith A.J."/>
            <person name="Vanacova S."/>
            <person name="Villalvazo M."/>
            <person name="Haas B.J."/>
            <person name="Pertea M."/>
            <person name="Feldblyum T.V."/>
            <person name="Utterback T.R."/>
            <person name="Shu C.L."/>
            <person name="Osoegawa K."/>
            <person name="de Jong P.J."/>
            <person name="Hrdy I."/>
            <person name="Horvathova L."/>
            <person name="Zubacova Z."/>
            <person name="Dolezal P."/>
            <person name="Malik S.B."/>
            <person name="Logsdon J.M. Jr."/>
            <person name="Henze K."/>
            <person name="Gupta A."/>
            <person name="Wang C.C."/>
            <person name="Dunne R.L."/>
            <person name="Upcroft J.A."/>
            <person name="Upcroft P."/>
            <person name="White O."/>
            <person name="Salzberg S.L."/>
            <person name="Tang P."/>
            <person name="Chiu C.-H."/>
            <person name="Lee Y.-S."/>
            <person name="Embley T.M."/>
            <person name="Coombs G.H."/>
            <person name="Mottram J.C."/>
            <person name="Tachezy J."/>
            <person name="Fraser-Liggett C.M."/>
            <person name="Johnson P.J."/>
        </authorList>
    </citation>
    <scope>NUCLEOTIDE SEQUENCE [LARGE SCALE GENOMIC DNA]</scope>
    <source>
        <strain evidence="10">G3</strain>
    </source>
</reference>
<keyword evidence="1 6" id="KW-0479">Metal-binding</keyword>
<reference evidence="10" key="1">
    <citation type="submission" date="2006-10" db="EMBL/GenBank/DDBJ databases">
        <authorList>
            <person name="Amadeo P."/>
            <person name="Zhao Q."/>
            <person name="Wortman J."/>
            <person name="Fraser-Liggett C."/>
            <person name="Carlton J."/>
        </authorList>
    </citation>
    <scope>NUCLEOTIDE SEQUENCE</scope>
    <source>
        <strain evidence="10">G3</strain>
    </source>
</reference>
<dbReference type="CDD" id="cd08368">
    <property type="entry name" value="LIM"/>
    <property type="match status" value="4"/>
</dbReference>
<feature type="compositionally biased region" description="Basic and acidic residues" evidence="7">
    <location>
        <begin position="584"/>
        <end position="597"/>
    </location>
</feature>
<evidence type="ECO:0000259" key="8">
    <source>
        <dbReference type="PROSITE" id="PS50023"/>
    </source>
</evidence>
<name>A2G8K3_TRIV3</name>
<feature type="domain" description="LIM zinc-binding" evidence="8">
    <location>
        <begin position="353"/>
        <end position="416"/>
    </location>
</feature>
<keyword evidence="5" id="KW-0863">Zinc-finger</keyword>
<dbReference type="InParanoid" id="A2G8K3"/>
<dbReference type="OMA" id="AHHEESH"/>
<keyword evidence="4 6" id="KW-0440">LIM domain</keyword>
<evidence type="ECO:0000256" key="5">
    <source>
        <dbReference type="PROSITE-ProRule" id="PRU00042"/>
    </source>
</evidence>
<dbReference type="PANTHER" id="PTHR24212">
    <property type="entry name" value="ZYXIN/TRIP6"/>
    <property type="match status" value="1"/>
</dbReference>
<feature type="compositionally biased region" description="Basic and acidic residues" evidence="7">
    <location>
        <begin position="613"/>
        <end position="624"/>
    </location>
</feature>